<dbReference type="InterPro" id="IPR013083">
    <property type="entry name" value="Znf_RING/FYVE/PHD"/>
</dbReference>
<keyword evidence="3" id="KW-0863">Zinc-finger</keyword>
<dbReference type="Gene3D" id="3.30.40.10">
    <property type="entry name" value="Zinc/RING finger domain, C3HC4 (zinc finger)"/>
    <property type="match status" value="1"/>
</dbReference>
<name>A0A922MK71_SPOEX</name>
<evidence type="ECO:0000256" key="2">
    <source>
        <dbReference type="ARBA" id="ARBA00022723"/>
    </source>
</evidence>
<dbReference type="Proteomes" id="UP000814243">
    <property type="component" value="Unassembled WGS sequence"/>
</dbReference>
<dbReference type="SMART" id="SM00249">
    <property type="entry name" value="PHD"/>
    <property type="match status" value="1"/>
</dbReference>
<dbReference type="Pfam" id="PF05225">
    <property type="entry name" value="HTH_psq"/>
    <property type="match status" value="1"/>
</dbReference>
<feature type="domain" description="Zinc finger PHD-type" evidence="9">
    <location>
        <begin position="531"/>
        <end position="577"/>
    </location>
</feature>
<proteinExistence type="predicted"/>
<dbReference type="PANTHER" id="PTHR19303:SF74">
    <property type="entry name" value="POGO TRANSPOSABLE ELEMENT WITH KRAB DOMAIN"/>
    <property type="match status" value="1"/>
</dbReference>
<keyword evidence="2" id="KW-0479">Metal-binding</keyword>
<keyword evidence="7" id="KW-0175">Coiled coil</keyword>
<dbReference type="Gene3D" id="1.10.10.60">
    <property type="entry name" value="Homeodomain-like"/>
    <property type="match status" value="1"/>
</dbReference>
<dbReference type="InterPro" id="IPR001965">
    <property type="entry name" value="Znf_PHD"/>
</dbReference>
<organism evidence="10 11">
    <name type="scientific">Spodoptera exigua</name>
    <name type="common">Beet armyworm</name>
    <name type="synonym">Noctua fulgens</name>
    <dbReference type="NCBI Taxonomy" id="7107"/>
    <lineage>
        <taxon>Eukaryota</taxon>
        <taxon>Metazoa</taxon>
        <taxon>Ecdysozoa</taxon>
        <taxon>Arthropoda</taxon>
        <taxon>Hexapoda</taxon>
        <taxon>Insecta</taxon>
        <taxon>Pterygota</taxon>
        <taxon>Neoptera</taxon>
        <taxon>Endopterygota</taxon>
        <taxon>Lepidoptera</taxon>
        <taxon>Glossata</taxon>
        <taxon>Ditrysia</taxon>
        <taxon>Noctuoidea</taxon>
        <taxon>Noctuidae</taxon>
        <taxon>Amphipyrinae</taxon>
        <taxon>Spodoptera</taxon>
    </lineage>
</organism>
<evidence type="ECO:0000259" key="9">
    <source>
        <dbReference type="SMART" id="SM00249"/>
    </source>
</evidence>
<evidence type="ECO:0000256" key="1">
    <source>
        <dbReference type="ARBA" id="ARBA00004123"/>
    </source>
</evidence>
<keyword evidence="4" id="KW-0862">Zinc</keyword>
<dbReference type="SUPFAM" id="SSF46689">
    <property type="entry name" value="Homeodomain-like"/>
    <property type="match status" value="1"/>
</dbReference>
<comment type="subcellular location">
    <subcellularLocation>
        <location evidence="1">Nucleus</location>
    </subcellularLocation>
</comment>
<dbReference type="InterPro" id="IPR036397">
    <property type="entry name" value="RNaseH_sf"/>
</dbReference>
<dbReference type="PANTHER" id="PTHR19303">
    <property type="entry name" value="TRANSPOSON"/>
    <property type="match status" value="1"/>
</dbReference>
<dbReference type="GO" id="GO:0003677">
    <property type="term" value="F:DNA binding"/>
    <property type="evidence" value="ECO:0007669"/>
    <property type="project" value="UniProtKB-KW"/>
</dbReference>
<evidence type="ECO:0000256" key="3">
    <source>
        <dbReference type="ARBA" id="ARBA00022771"/>
    </source>
</evidence>
<dbReference type="CDD" id="cd15489">
    <property type="entry name" value="PHD_SF"/>
    <property type="match status" value="1"/>
</dbReference>
<dbReference type="AlphaFoldDB" id="A0A922MK71"/>
<dbReference type="SUPFAM" id="SSF57903">
    <property type="entry name" value="FYVE/PHD zinc finger"/>
    <property type="match status" value="1"/>
</dbReference>
<feature type="compositionally biased region" description="Basic and acidic residues" evidence="8">
    <location>
        <begin position="473"/>
        <end position="482"/>
    </location>
</feature>
<dbReference type="InterPro" id="IPR009057">
    <property type="entry name" value="Homeodomain-like_sf"/>
</dbReference>
<dbReference type="GO" id="GO:0008270">
    <property type="term" value="F:zinc ion binding"/>
    <property type="evidence" value="ECO:0007669"/>
    <property type="project" value="UniProtKB-KW"/>
</dbReference>
<keyword evidence="5" id="KW-0238">DNA-binding</keyword>
<dbReference type="InterPro" id="IPR007889">
    <property type="entry name" value="HTH_Psq"/>
</dbReference>
<evidence type="ECO:0000256" key="5">
    <source>
        <dbReference type="ARBA" id="ARBA00023125"/>
    </source>
</evidence>
<feature type="coiled-coil region" evidence="7">
    <location>
        <begin position="8"/>
        <end position="35"/>
    </location>
</feature>
<dbReference type="InterPro" id="IPR011011">
    <property type="entry name" value="Znf_FYVE_PHD"/>
</dbReference>
<protein>
    <recommendedName>
        <fullName evidence="9">Zinc finger PHD-type domain-containing protein</fullName>
    </recommendedName>
</protein>
<evidence type="ECO:0000256" key="8">
    <source>
        <dbReference type="SAM" id="MobiDB-lite"/>
    </source>
</evidence>
<evidence type="ECO:0000313" key="10">
    <source>
        <dbReference type="EMBL" id="KAH9637978.1"/>
    </source>
</evidence>
<evidence type="ECO:0000313" key="11">
    <source>
        <dbReference type="Proteomes" id="UP000814243"/>
    </source>
</evidence>
<dbReference type="InterPro" id="IPR006600">
    <property type="entry name" value="HTH_CenpB_DNA-bd_dom"/>
</dbReference>
<keyword evidence="6" id="KW-0539">Nucleus</keyword>
<accession>A0A922MK71</accession>
<dbReference type="InterPro" id="IPR050863">
    <property type="entry name" value="CenT-Element_Derived"/>
</dbReference>
<dbReference type="Pfam" id="PF03221">
    <property type="entry name" value="HTH_Tnp_Tc5"/>
    <property type="match status" value="1"/>
</dbReference>
<dbReference type="EMBL" id="JACEFF010000419">
    <property type="protein sequence ID" value="KAH9637978.1"/>
    <property type="molecule type" value="Genomic_DNA"/>
</dbReference>
<evidence type="ECO:0000256" key="4">
    <source>
        <dbReference type="ARBA" id="ARBA00022833"/>
    </source>
</evidence>
<sequence>MPRRYQRKTETKYKLEDLEKAVRDVRNKILSLGKASIIYSVPKSTIHDYLKKEIINEPKTGRKAIFTDAQETELEQHIIKCSKVFYGLTIEMVRKIAFKFAEVNQLKHNFDKTSQMAGKDWFYGFKKRHPEISLRKPESTSINRITAFNETEVKMFFNNLEAVQAKYHFDGNRIYNVDETGISNVQRNSRILAPKGQKQVGMATSGERGTTTTVVCAFSASGRYVPPFFIFKRKRMNAHLLRGGNADMIAAVSDSGWINEHLFVDWLHHFISFAKPTLEEPILLILDNHESHISLACYLLCRQSGIILLSLPPHTSHRMQPLDLTYFGPIKTAYNRECDLYMASNVGRKITQYEVVELFTKAFNRISNIEKAANGFRAAGIWPIDTTKFDEQFVDAATSSLENPSILQRAVTPDSQILPTSIEQQRPATPLVNLNESIPLTNIVNVPIMPQQKSKQTSRKKHSTVITSTPMKDSLEEKEQKKTVNTNKGKKGVKNLRAFADENYEIEKQKRNVPRKKKKVDKGATTEKEYYCLICAEKYEDPPVEDWIECHKCRLWAHENCTSGESTSKGFLCDFCRS</sequence>
<gene>
    <name evidence="10" type="ORF">HF086_013058</name>
</gene>
<dbReference type="GO" id="GO:0005634">
    <property type="term" value="C:nucleus"/>
    <property type="evidence" value="ECO:0007669"/>
    <property type="project" value="UniProtKB-SubCell"/>
</dbReference>
<dbReference type="Gene3D" id="3.30.420.10">
    <property type="entry name" value="Ribonuclease H-like superfamily/Ribonuclease H"/>
    <property type="match status" value="1"/>
</dbReference>
<evidence type="ECO:0000256" key="6">
    <source>
        <dbReference type="ARBA" id="ARBA00023242"/>
    </source>
</evidence>
<dbReference type="Pfam" id="PF03184">
    <property type="entry name" value="DDE_1"/>
    <property type="match status" value="1"/>
</dbReference>
<feature type="region of interest" description="Disordered" evidence="8">
    <location>
        <begin position="451"/>
        <end position="488"/>
    </location>
</feature>
<dbReference type="InterPro" id="IPR004875">
    <property type="entry name" value="DDE_SF_endonuclease_dom"/>
</dbReference>
<evidence type="ECO:0000256" key="7">
    <source>
        <dbReference type="SAM" id="Coils"/>
    </source>
</evidence>
<comment type="caution">
    <text evidence="10">The sequence shown here is derived from an EMBL/GenBank/DDBJ whole genome shotgun (WGS) entry which is preliminary data.</text>
</comment>
<reference evidence="10" key="1">
    <citation type="journal article" date="2021" name="G3 (Bethesda)">
        <title>Genome and transcriptome analysis of the beet armyworm Spodoptera exigua reveals targets for pest control. .</title>
        <authorList>
            <person name="Simon S."/>
            <person name="Breeschoten T."/>
            <person name="Jansen H.J."/>
            <person name="Dirks R.P."/>
            <person name="Schranz M.E."/>
            <person name="Ros V.I.D."/>
        </authorList>
    </citation>
    <scope>NUCLEOTIDE SEQUENCE</scope>
    <source>
        <strain evidence="10">TB_SE_WUR_2020</strain>
    </source>
</reference>